<gene>
    <name evidence="2" type="ORF">HJ583_008190</name>
</gene>
<dbReference type="InterPro" id="IPR009875">
    <property type="entry name" value="PilZ_domain"/>
</dbReference>
<accession>A0ABX2IKZ3</accession>
<protein>
    <submittedName>
        <fullName evidence="2">PilZ domain-containing protein</fullName>
    </submittedName>
</protein>
<proteinExistence type="predicted"/>
<sequence length="108" mass="12544">MLTQSERERRTALRRRIDWPLLVTRTTGELLACHAVDVSEEGLRLRSAHAFAPGSFLRLRLQIPGRGECILRSRVCYQVLESDSILTGVRFEQVPPQWGDWLRMAQRR</sequence>
<dbReference type="Gene3D" id="2.40.10.220">
    <property type="entry name" value="predicted glycosyltransferase like domains"/>
    <property type="match status" value="1"/>
</dbReference>
<dbReference type="RefSeq" id="WP_170021489.1">
    <property type="nucleotide sequence ID" value="NZ_JABCSC020000002.1"/>
</dbReference>
<evidence type="ECO:0000313" key="3">
    <source>
        <dbReference type="Proteomes" id="UP000778523"/>
    </source>
</evidence>
<dbReference type="Pfam" id="PF07238">
    <property type="entry name" value="PilZ"/>
    <property type="match status" value="1"/>
</dbReference>
<evidence type="ECO:0000313" key="2">
    <source>
        <dbReference type="EMBL" id="NSL55001.1"/>
    </source>
</evidence>
<dbReference type="EMBL" id="JABCSC020000002">
    <property type="protein sequence ID" value="NSL55001.1"/>
    <property type="molecule type" value="Genomic_DNA"/>
</dbReference>
<reference evidence="2 3" key="1">
    <citation type="submission" date="2020-06" db="EMBL/GenBank/DDBJ databases">
        <title>Draft genome of Uliginosibacterium sp. IMCC34675.</title>
        <authorList>
            <person name="Song J."/>
        </authorList>
    </citation>
    <scope>NUCLEOTIDE SEQUENCE [LARGE SCALE GENOMIC DNA]</scope>
    <source>
        <strain evidence="2 3">IMCC34675</strain>
    </source>
</reference>
<comment type="caution">
    <text evidence="2">The sequence shown here is derived from an EMBL/GenBank/DDBJ whole genome shotgun (WGS) entry which is preliminary data.</text>
</comment>
<name>A0ABX2IKZ3_9RHOO</name>
<organism evidence="2 3">
    <name type="scientific">Uliginosibacterium aquaticum</name>
    <dbReference type="NCBI Taxonomy" id="2731212"/>
    <lineage>
        <taxon>Bacteria</taxon>
        <taxon>Pseudomonadati</taxon>
        <taxon>Pseudomonadota</taxon>
        <taxon>Betaproteobacteria</taxon>
        <taxon>Rhodocyclales</taxon>
        <taxon>Zoogloeaceae</taxon>
        <taxon>Uliginosibacterium</taxon>
    </lineage>
</organism>
<keyword evidence="3" id="KW-1185">Reference proteome</keyword>
<feature type="domain" description="PilZ" evidence="1">
    <location>
        <begin position="9"/>
        <end position="96"/>
    </location>
</feature>
<dbReference type="SUPFAM" id="SSF141371">
    <property type="entry name" value="PilZ domain-like"/>
    <property type="match status" value="1"/>
</dbReference>
<dbReference type="Proteomes" id="UP000778523">
    <property type="component" value="Unassembled WGS sequence"/>
</dbReference>
<evidence type="ECO:0000259" key="1">
    <source>
        <dbReference type="Pfam" id="PF07238"/>
    </source>
</evidence>